<dbReference type="RefSeq" id="WP_344931194.1">
    <property type="nucleotide sequence ID" value="NZ_BAAAYK010000038.1"/>
</dbReference>
<gene>
    <name evidence="2" type="ORF">GCM10020366_65500</name>
</gene>
<evidence type="ECO:0008006" key="4">
    <source>
        <dbReference type="Google" id="ProtNLM"/>
    </source>
</evidence>
<evidence type="ECO:0000313" key="3">
    <source>
        <dbReference type="Proteomes" id="UP001500483"/>
    </source>
</evidence>
<reference evidence="3" key="1">
    <citation type="journal article" date="2019" name="Int. J. Syst. Evol. Microbiol.">
        <title>The Global Catalogue of Microorganisms (GCM) 10K type strain sequencing project: providing services to taxonomists for standard genome sequencing and annotation.</title>
        <authorList>
            <consortium name="The Broad Institute Genomics Platform"/>
            <consortium name="The Broad Institute Genome Sequencing Center for Infectious Disease"/>
            <person name="Wu L."/>
            <person name="Ma J."/>
        </authorList>
    </citation>
    <scope>NUCLEOTIDE SEQUENCE [LARGE SCALE GENOMIC DNA]</scope>
    <source>
        <strain evidence="3">JCM 9687</strain>
    </source>
</reference>
<dbReference type="Pfam" id="PF13558">
    <property type="entry name" value="SbcC_Walker_B"/>
    <property type="match status" value="1"/>
</dbReference>
<dbReference type="NCBIfam" id="TIGR02680">
    <property type="entry name" value="TIGR02680 family protein"/>
    <property type="match status" value="1"/>
</dbReference>
<name>A0ABP6S1I6_9PSEU</name>
<dbReference type="Proteomes" id="UP001500483">
    <property type="component" value="Unassembled WGS sequence"/>
</dbReference>
<keyword evidence="3" id="KW-1185">Reference proteome</keyword>
<dbReference type="SUPFAM" id="SSF52540">
    <property type="entry name" value="P-loop containing nucleoside triphosphate hydrolases"/>
    <property type="match status" value="1"/>
</dbReference>
<dbReference type="InterPro" id="IPR013496">
    <property type="entry name" value="CHP02680"/>
</dbReference>
<organism evidence="2 3">
    <name type="scientific">Saccharopolyspora gregorii</name>
    <dbReference type="NCBI Taxonomy" id="33914"/>
    <lineage>
        <taxon>Bacteria</taxon>
        <taxon>Bacillati</taxon>
        <taxon>Actinomycetota</taxon>
        <taxon>Actinomycetes</taxon>
        <taxon>Pseudonocardiales</taxon>
        <taxon>Pseudonocardiaceae</taxon>
        <taxon>Saccharopolyspora</taxon>
    </lineage>
</organism>
<dbReference type="Gene3D" id="3.40.50.300">
    <property type="entry name" value="P-loop containing nucleotide triphosphate hydrolases"/>
    <property type="match status" value="2"/>
</dbReference>
<accession>A0ABP6S1I6</accession>
<feature type="region of interest" description="Disordered" evidence="1">
    <location>
        <begin position="335"/>
        <end position="376"/>
    </location>
</feature>
<dbReference type="EMBL" id="BAAAYK010000038">
    <property type="protein sequence ID" value="GAA3365468.1"/>
    <property type="molecule type" value="Genomic_DNA"/>
</dbReference>
<dbReference type="InterPro" id="IPR027417">
    <property type="entry name" value="P-loop_NTPase"/>
</dbReference>
<evidence type="ECO:0000256" key="1">
    <source>
        <dbReference type="SAM" id="MobiDB-lite"/>
    </source>
</evidence>
<evidence type="ECO:0000313" key="2">
    <source>
        <dbReference type="EMBL" id="GAA3365468.1"/>
    </source>
</evidence>
<proteinExistence type="predicted"/>
<sequence length="1325" mass="143282">MTAPETAAVRWRPSRAGILNVWRYYDEVFEFHNGRLLLRGPNGTGKSKALELLLPFLFDADLRANRLSTFGSAERTMHWNLMGEGASGVTRVGYAWLEFRCGDGWFTCGARLQASKHTAEVRADFFTTSRRVGVDLRLVNGNDQPLTRTALEERLGELGTVHDTPAEHRAAVRAALFPELTEPRYEALITALLQLRTPKLSERLDPNLLSTLLSRALPPLGAAEISELAEGFERLDRRREHLARLDEQVRAADAVADRQSGYARRVLRAAAADLLAADADLDRAAEEAADGARRHERTAADRDEVLARRGELAREADRLRARIAGLADGHHEAAELDRLHAETTEAERTATAARDRADRRATEADADAQRAADADARAAAAAERAVRAERDARGHAEPVGLAGAFQEAAGTADRRRARLLLRAAARSEHDRTAEVRAAADRHDRAVAARTAAEQHLEEARGEQAAAAERSAEAARAHANRLDAQAQRVRDWAAGLVELPVDDLDAAARAGTRAALLALLHPGYLTAAAELGRAHAAATARRDECRALLAELTARRDRADVPAEDPQRTGAPLWRLVAFRSGTTPGVQAKVEAALHSAGLLDAWVGPDGVLDGEGTRLDPVRLRPVDGTSLVEVLRPESGGPVDRDRIWAVLHGIGYGAAAVDPAEDPAGAGRHRSAETAPEAAIAPDGRWRLAGLTGDGAAPEVARIGSTARDRDRKRRDAALDERIEEVAAELAELDTAAGALDARRDALRAEWEAAPDDSAVRDSRRAADVAEAEAAARDGLAHHRAEQVAAAADAARRAGDRLTELAAELGRPANRSALDELDRRVAACTDSAADWLDARFAADAERRAADTAAEVARRSRDVAAERRAEAEEAERDALRRAERADAVRAALGTADRQVLDELAELRAGLHDVELRRDRSTDRLVEVAGRLGALEHRRAADTARHEAARAARDAAAHRLRRHAAAGFAVDAGIELSELDDDGAVLAAAREISGAWEALPHGAKDRADALGKLAEAVHGGRHVLADRAELRLEPGEDAQLFAATLDGVRLGATGLRDALRAERDRLLAGLTGAERELFDQTLTGETRRHLAARIRQAGELVDTMNARLKRVRTASKVAVRLVWEADPNLPAGTGAARELLLTDPERLDDADEDVLHAFFRERVDEARRHGTAAGWEGQLAQVFDYTSWHRFGVQIDRANGEGWQLLTKRLHGALSGGEKAIALHLPLFAAVAAHYQAVPAAPRFILLDEVFVGVDATNRGQVFDLLTALDLDLVLTSDHEWCTYRELDGIAVHQLITGDGDDAVTTARFVWDGRALAEERGAP</sequence>
<protein>
    <recommendedName>
        <fullName evidence="4">TIGR02680 family protein</fullName>
    </recommendedName>
</protein>
<comment type="caution">
    <text evidence="2">The sequence shown here is derived from an EMBL/GenBank/DDBJ whole genome shotgun (WGS) entry which is preliminary data.</text>
</comment>